<dbReference type="PANTHER" id="PTHR21015:SF22">
    <property type="entry name" value="GLYCOSYLTRANSFERASE"/>
    <property type="match status" value="1"/>
</dbReference>
<evidence type="ECO:0000313" key="2">
    <source>
        <dbReference type="EMBL" id="MDU0340604.1"/>
    </source>
</evidence>
<reference evidence="2 3" key="1">
    <citation type="submission" date="2023-09" db="EMBL/GenBank/DDBJ databases">
        <title>Whole genome shotgun sequencing (WGS) of Bosea sp. ZW T0_25, isolated from stored onions (Allium cepa).</title>
        <authorList>
            <person name="Stoll D.A."/>
            <person name="Huch M."/>
        </authorList>
    </citation>
    <scope>NUCLEOTIDE SEQUENCE [LARGE SCALE GENOMIC DNA]</scope>
    <source>
        <strain evidence="2 3">ZW T0_25</strain>
    </source>
</reference>
<dbReference type="InterPro" id="IPR007235">
    <property type="entry name" value="Glyco_trans_28_C"/>
</dbReference>
<accession>A0ABU3S765</accession>
<keyword evidence="3" id="KW-1185">Reference proteome</keyword>
<organism evidence="2 3">
    <name type="scientific">Bosea rubneri</name>
    <dbReference type="NCBI Taxonomy" id="3075434"/>
    <lineage>
        <taxon>Bacteria</taxon>
        <taxon>Pseudomonadati</taxon>
        <taxon>Pseudomonadota</taxon>
        <taxon>Alphaproteobacteria</taxon>
        <taxon>Hyphomicrobiales</taxon>
        <taxon>Boseaceae</taxon>
        <taxon>Bosea</taxon>
    </lineage>
</organism>
<dbReference type="Pfam" id="PF04101">
    <property type="entry name" value="Glyco_tran_28_C"/>
    <property type="match status" value="1"/>
</dbReference>
<evidence type="ECO:0000313" key="3">
    <source>
        <dbReference type="Proteomes" id="UP001254257"/>
    </source>
</evidence>
<dbReference type="EMBL" id="JAWDID010000015">
    <property type="protein sequence ID" value="MDU0340604.1"/>
    <property type="molecule type" value="Genomic_DNA"/>
</dbReference>
<dbReference type="PANTHER" id="PTHR21015">
    <property type="entry name" value="UDP-N-ACETYLGLUCOSAMINE--N-ACETYLMURAMYL-(PENTAPEPTIDE) PYROPHOSPHORYL-UNDECAPRENOL N-ACETYLGLUCOSAMINE TRANSFERASE 1"/>
    <property type="match status" value="1"/>
</dbReference>
<name>A0ABU3S765_9HYPH</name>
<gene>
    <name evidence="2" type="ORF">RKE40_11950</name>
</gene>
<evidence type="ECO:0000259" key="1">
    <source>
        <dbReference type="Pfam" id="PF04101"/>
    </source>
</evidence>
<protein>
    <submittedName>
        <fullName evidence="2">Glycosyltransferase</fullName>
    </submittedName>
</protein>
<dbReference type="Gene3D" id="3.40.50.2000">
    <property type="entry name" value="Glycogen Phosphorylase B"/>
    <property type="match status" value="1"/>
</dbReference>
<dbReference type="SUPFAM" id="SSF53756">
    <property type="entry name" value="UDP-Glycosyltransferase/glycogen phosphorylase"/>
    <property type="match status" value="1"/>
</dbReference>
<dbReference type="RefSeq" id="WP_316018467.1">
    <property type="nucleotide sequence ID" value="NZ_JAWDID010000015.1"/>
</dbReference>
<feature type="domain" description="Glycosyl transferase family 28 C-terminal" evidence="1">
    <location>
        <begin position="211"/>
        <end position="345"/>
    </location>
</feature>
<comment type="caution">
    <text evidence="2">The sequence shown here is derived from an EMBL/GenBank/DDBJ whole genome shotgun (WGS) entry which is preliminary data.</text>
</comment>
<sequence length="378" mass="39463">MTGQVLIAVTHLLGVGHLVRARHLAAALAQAGYAVTLASGGMPDGKAASGYRLVQLPPVRVEGTDFRNLLDEAGDPAAPKRLSARAAGLVALTRELRPDVVITEHFPFGRRQLAGEFLALIEAAREARPQALVLSSIRDVLVAPQRADRLAEAERRIVALFDGVLVHGDRGFLPLEASWPVTPAIAERLHYTGYLATPAASTSEQEENGEILVSGGGSAAALPLFRLALATAGLLPERRWRILVGQGVPESEFAGLVRQAPDNAMVERARPDFPALLGCCALSLSLAGYNTVLDLVQARRPALVAPFDAGSETEQAIRTAALERAGLARAIRPEAGPEALAAVIAGALDAGQPAPLAVALDGAAGTVAAIARLRARSP</sequence>
<proteinExistence type="predicted"/>
<dbReference type="Proteomes" id="UP001254257">
    <property type="component" value="Unassembled WGS sequence"/>
</dbReference>